<dbReference type="PROSITE" id="PS50048">
    <property type="entry name" value="ZN2_CY6_FUNGAL_2"/>
    <property type="match status" value="1"/>
</dbReference>
<dbReference type="CDD" id="cd00067">
    <property type="entry name" value="GAL4"/>
    <property type="match status" value="1"/>
</dbReference>
<dbReference type="PANTHER" id="PTHR47338:SF5">
    <property type="entry name" value="ZN(II)2CYS6 TRANSCRIPTION FACTOR (EUROFUNG)"/>
    <property type="match status" value="1"/>
</dbReference>
<evidence type="ECO:0000313" key="8">
    <source>
        <dbReference type="Proteomes" id="UP000444721"/>
    </source>
</evidence>
<keyword evidence="5" id="KW-0539">Nucleus</keyword>
<dbReference type="Proteomes" id="UP000444721">
    <property type="component" value="Unassembled WGS sequence"/>
</dbReference>
<dbReference type="EMBL" id="VFQX01000029">
    <property type="protein sequence ID" value="KAF0978618.1"/>
    <property type="molecule type" value="Genomic_DNA"/>
</dbReference>
<accession>A0A6A5BY20</accession>
<feature type="domain" description="Zn(2)-C6 fungal-type" evidence="6">
    <location>
        <begin position="32"/>
        <end position="62"/>
    </location>
</feature>
<keyword evidence="8" id="KW-1185">Reference proteome</keyword>
<dbReference type="InterPro" id="IPR050815">
    <property type="entry name" value="TF_fung"/>
</dbReference>
<dbReference type="GO" id="GO:0000981">
    <property type="term" value="F:DNA-binding transcription factor activity, RNA polymerase II-specific"/>
    <property type="evidence" value="ECO:0007669"/>
    <property type="project" value="InterPro"/>
</dbReference>
<gene>
    <name evidence="7" type="ORF">FDP41_002438</name>
</gene>
<comment type="subcellular location">
    <subcellularLocation>
        <location evidence="1">Nucleus</location>
    </subcellularLocation>
</comment>
<dbReference type="Gene3D" id="4.10.240.10">
    <property type="entry name" value="Zn(2)-C6 fungal-type DNA-binding domain"/>
    <property type="match status" value="1"/>
</dbReference>
<evidence type="ECO:0000256" key="4">
    <source>
        <dbReference type="ARBA" id="ARBA00023163"/>
    </source>
</evidence>
<dbReference type="AlphaFoldDB" id="A0A6A5BY20"/>
<evidence type="ECO:0000259" key="6">
    <source>
        <dbReference type="PROSITE" id="PS50048"/>
    </source>
</evidence>
<evidence type="ECO:0000256" key="5">
    <source>
        <dbReference type="ARBA" id="ARBA00023242"/>
    </source>
</evidence>
<sequence>MNEFHHTTTTAATDSTITTKASQSVHKLSPKACMGCRKAHKRCSRQLPTCSRCQSKGLECIYEESSNNHNYQQPYYLASSSLVRTNSIGNNNNNGNTINNHPYSFHRSNDRNLLQDSIKKVKLNTLQTYSEIICMGTPLFEMKQLEEMMFLSLDELCNNRKDILSFLLSIQALCEQRFGFTDFSEKSIVRAKQILSHVYEDCDNQYVACTFLNFALYFAGEGNKQKARYYLSCVDNFISELKIYANGRNLQEALKERQQTMGSDVVLILKNFLVFKYVTDLVASQMNPLPDSKTIEETFSLLVGLSLPQEFRKTMASNTLQDPNMLEDRIKGMEAIYNLIHISCKQEVASDFIQSIYDFVRQVVIGGLRIAYIALAKPEVSTDVNKWTILLEQSALHLSELTQSELFHFISPLLTPFFLLAFNANLEVAKLIERGERSNNCPFPNFDDMTRIEGLHVMYPRQLAHSVVDYFQVVERDLRALRLLSTRYKYVSEFADTIETFLRERRQTNSLAATTLHMCHDYSPPVDVNDSSSSRKYFGFLSSSMQPSTNPMRRSATYYTQMRRFISRLNSSFDKVCPQSITTTTTNETITDEDMIEECLQFLQDDDIELDPLLSQMLNGQEFSEYFCEQQDGKEKIL</sequence>
<protein>
    <recommendedName>
        <fullName evidence="6">Zn(2)-C6 fungal-type domain-containing protein</fullName>
    </recommendedName>
</protein>
<dbReference type="InterPro" id="IPR036864">
    <property type="entry name" value="Zn2-C6_fun-type_DNA-bd_sf"/>
</dbReference>
<name>A0A6A5BY20_NAEFO</name>
<keyword evidence="4" id="KW-0804">Transcription</keyword>
<dbReference type="VEuPathDB" id="AmoebaDB:FDP41_002438"/>
<keyword evidence="2" id="KW-0479">Metal-binding</keyword>
<proteinExistence type="predicted"/>
<comment type="caution">
    <text evidence="7">The sequence shown here is derived from an EMBL/GenBank/DDBJ whole genome shotgun (WGS) entry which is preliminary data.</text>
</comment>
<evidence type="ECO:0000313" key="7">
    <source>
        <dbReference type="EMBL" id="KAF0978618.1"/>
    </source>
</evidence>
<dbReference type="RefSeq" id="XP_044563331.1">
    <property type="nucleotide sequence ID" value="XM_044705632.1"/>
</dbReference>
<dbReference type="VEuPathDB" id="AmoebaDB:NF0006670"/>
<dbReference type="OrthoDB" id="4216928at2759"/>
<dbReference type="GeneID" id="68109656"/>
<dbReference type="SMART" id="SM00066">
    <property type="entry name" value="GAL4"/>
    <property type="match status" value="1"/>
</dbReference>
<dbReference type="OMA" id="NQYVACT"/>
<reference evidence="7 8" key="1">
    <citation type="journal article" date="2019" name="Sci. Rep.">
        <title>Nanopore sequencing improves the draft genome of the human pathogenic amoeba Naegleria fowleri.</title>
        <authorList>
            <person name="Liechti N."/>
            <person name="Schurch N."/>
            <person name="Bruggmann R."/>
            <person name="Wittwer M."/>
        </authorList>
    </citation>
    <scope>NUCLEOTIDE SEQUENCE [LARGE SCALE GENOMIC DNA]</scope>
    <source>
        <strain evidence="7 8">ATCC 30894</strain>
    </source>
</reference>
<dbReference type="GO" id="GO:0008270">
    <property type="term" value="F:zinc ion binding"/>
    <property type="evidence" value="ECO:0007669"/>
    <property type="project" value="InterPro"/>
</dbReference>
<keyword evidence="3" id="KW-0805">Transcription regulation</keyword>
<evidence type="ECO:0000256" key="3">
    <source>
        <dbReference type="ARBA" id="ARBA00023015"/>
    </source>
</evidence>
<dbReference type="PANTHER" id="PTHR47338">
    <property type="entry name" value="ZN(II)2CYS6 TRANSCRIPTION FACTOR (EUROFUNG)-RELATED"/>
    <property type="match status" value="1"/>
</dbReference>
<dbReference type="InterPro" id="IPR001138">
    <property type="entry name" value="Zn2Cys6_DnaBD"/>
</dbReference>
<dbReference type="SUPFAM" id="SSF57701">
    <property type="entry name" value="Zn2/Cys6 DNA-binding domain"/>
    <property type="match status" value="1"/>
</dbReference>
<evidence type="ECO:0000256" key="1">
    <source>
        <dbReference type="ARBA" id="ARBA00004123"/>
    </source>
</evidence>
<organism evidence="7 8">
    <name type="scientific">Naegleria fowleri</name>
    <name type="common">Brain eating amoeba</name>
    <dbReference type="NCBI Taxonomy" id="5763"/>
    <lineage>
        <taxon>Eukaryota</taxon>
        <taxon>Discoba</taxon>
        <taxon>Heterolobosea</taxon>
        <taxon>Tetramitia</taxon>
        <taxon>Eutetramitia</taxon>
        <taxon>Vahlkampfiidae</taxon>
        <taxon>Naegleria</taxon>
    </lineage>
</organism>
<dbReference type="Pfam" id="PF00172">
    <property type="entry name" value="Zn_clus"/>
    <property type="match status" value="1"/>
</dbReference>
<dbReference type="PROSITE" id="PS00463">
    <property type="entry name" value="ZN2_CY6_FUNGAL_1"/>
    <property type="match status" value="1"/>
</dbReference>
<dbReference type="GO" id="GO:0005634">
    <property type="term" value="C:nucleus"/>
    <property type="evidence" value="ECO:0007669"/>
    <property type="project" value="UniProtKB-SubCell"/>
</dbReference>
<dbReference type="VEuPathDB" id="AmoebaDB:NfTy_041670"/>
<evidence type="ECO:0000256" key="2">
    <source>
        <dbReference type="ARBA" id="ARBA00022723"/>
    </source>
</evidence>